<feature type="transmembrane region" description="Helical" evidence="8">
    <location>
        <begin position="970"/>
        <end position="992"/>
    </location>
</feature>
<feature type="transmembrane region" description="Helical" evidence="8">
    <location>
        <begin position="401"/>
        <end position="424"/>
    </location>
</feature>
<dbReference type="GO" id="GO:0015562">
    <property type="term" value="F:efflux transmembrane transporter activity"/>
    <property type="evidence" value="ECO:0007669"/>
    <property type="project" value="InterPro"/>
</dbReference>
<feature type="transmembrane region" description="Helical" evidence="8">
    <location>
        <begin position="444"/>
        <end position="468"/>
    </location>
</feature>
<keyword evidence="4" id="KW-1003">Cell membrane</keyword>
<sequence length="1431" mass="156293">MIRAIIAFSVRNKLLIVLFVAALIGGGLYSLSSLPIDAVPDITNNQVQVVTVSGSLAPQEVEQFITYPVEVAVANIPDVTEIRSISRFGLSVVTIVFEPSVEILDARQFVKEQIGLAAAEIPPGFGTPELMPITTGLGEIYQYVLRPKPGYEGQFSAMELRTIQDWIVKRQLAGTPGIIEVSSFGGYLKQYEVALDPIQLQGYDVSVAEVFDALQRNNQNSGGSYIEKHSNAYYIRTEGMLQNTADIGSVVVANRGGVPVLVSDLGKVQLGSPKRFGAMTMDGKGEAVGGIALMLKDANSSEAIANVHARVEQIKASLPEGVELYPYLDRSDLVAKTISTVKKNLLEGGLIVVFVLVMLLGNFRAGLIVASVIPLAMLFALILMNYFGISANLMSLGAIDFGIVVDGAVIIVEGVLHGIFTYHVGKQFTQQQMDDLIIDESSKLFRSAVFGVFIILTVFIPIMTLTGIEGKMFRPMAMTFSFAVLGAMLLSLTYVPMMTAWVMPRKIKAHTSFADRIVGFLRRLYRPALEASLRMPTLVIGAAVGLLLLAVVAFRSMGAEFLPTLEEGDMAMQMAIQPGSSLEESVRTSTRAEEILLSHFPEIKHVVSKIGTAEVPTDPMAIEDADIMILLKPREEWVSATNREDLVAQMKEKLAVLPGVSFEFTQPIQLRFNELLTGAKTDIAVKIFGENTATLKSLADQAAGLIAQVPGAGDVKVEQTEGLPQLKINFDREKLAEYGQNVEELNTLVRTAYAGEAAGVVFENERKFDLVVRLQEPYRQELNLEKLFVHLPNGQSVPMSELASVSYTEGPMQISREGARRRINIGVNVRDRDVASLVADIEARLQRELQLPSGYYLRYGGQFENLEAAKQRLGVAVPVALALIFLLLYFTFGKLKYALMIFTAVPTAAIGGVAALLLRGMPFSISAGVGFIALFGVAVLNGIVLISYFNRLRYEEGVTDIREVVLQGGLARMRPVVMTATVAALGFLPMALSTSNGAEVQKPLATVVIGGLISATLLTLLVLPVLYYLANRGNKNPIPKVTAVLFPLMLATLPAQAQQPLTLDTAIARAIARSPEVLNAGLSVEQARQGIAASRSVPATQFTAGFGQFDGPLGDYQWSATQALPVFGLNARQEAAARARLALAGGEAALARHQKMYEVKQAWQHWLAARQRQSILQRQEEVFAALAEKATLQLQAGAINRLSLSLAQQRLTEAKQARAMAELEEEQAFLRLQQLAFSPSAARSPDTLFALPPLLADSLGASAVFLQPLQQQISVAERQVGVEEALLNPQLSIGYFQQSLRPEVPLHAVQAGLSVPIFQKSQRARIAQVRLEQDKAVQNLKGQQQFLQQEQYRALQQYQALRRQLEVQGSELQQQAIILRRLARQQLLEGEIDYFQYAQSLEGALRNELAYNALLSRYNQAVLYFIFLSNS</sequence>
<feature type="transmembrane region" description="Helical" evidence="8">
    <location>
        <begin position="345"/>
        <end position="361"/>
    </location>
</feature>
<dbReference type="EMBL" id="VOOR01000067">
    <property type="protein sequence ID" value="TXB61308.1"/>
    <property type="molecule type" value="Genomic_DNA"/>
</dbReference>
<dbReference type="OrthoDB" id="636130at2"/>
<comment type="caution">
    <text evidence="9">The sequence shown here is derived from an EMBL/GenBank/DDBJ whole genome shotgun (WGS) entry which is preliminary data.</text>
</comment>
<evidence type="ECO:0000313" key="9">
    <source>
        <dbReference type="EMBL" id="TXB61308.1"/>
    </source>
</evidence>
<dbReference type="Gene3D" id="3.30.2090.10">
    <property type="entry name" value="Multidrug efflux transporter AcrB TolC docking domain, DN and DC subdomains"/>
    <property type="match status" value="2"/>
</dbReference>
<dbReference type="SUPFAM" id="SSF56954">
    <property type="entry name" value="Outer membrane efflux proteins (OEP)"/>
    <property type="match status" value="1"/>
</dbReference>
<keyword evidence="10" id="KW-1185">Reference proteome</keyword>
<dbReference type="Proteomes" id="UP000321580">
    <property type="component" value="Unassembled WGS sequence"/>
</dbReference>
<dbReference type="NCBIfam" id="TIGR00914">
    <property type="entry name" value="2A0601"/>
    <property type="match status" value="1"/>
</dbReference>
<dbReference type="Gene3D" id="1.20.1600.10">
    <property type="entry name" value="Outer membrane efflux proteins (OEP)"/>
    <property type="match status" value="1"/>
</dbReference>
<dbReference type="InterPro" id="IPR004763">
    <property type="entry name" value="CusA-like"/>
</dbReference>
<evidence type="ECO:0000256" key="8">
    <source>
        <dbReference type="SAM" id="Phobius"/>
    </source>
</evidence>
<feature type="transmembrane region" description="Helical" evidence="8">
    <location>
        <begin position="1041"/>
        <end position="1057"/>
    </location>
</feature>
<dbReference type="Gene3D" id="3.30.70.1320">
    <property type="entry name" value="Multidrug efflux transporter AcrB pore domain like"/>
    <property type="match status" value="1"/>
</dbReference>
<dbReference type="Pfam" id="PF00873">
    <property type="entry name" value="ACR_tran"/>
    <property type="match status" value="1"/>
</dbReference>
<dbReference type="GO" id="GO:0042910">
    <property type="term" value="F:xenobiotic transmembrane transporter activity"/>
    <property type="evidence" value="ECO:0007669"/>
    <property type="project" value="TreeGrafter"/>
</dbReference>
<keyword evidence="5 8" id="KW-0812">Transmembrane</keyword>
<keyword evidence="3" id="KW-0813">Transport</keyword>
<dbReference type="SUPFAM" id="SSF82693">
    <property type="entry name" value="Multidrug efflux transporter AcrB pore domain, PN1, PN2, PC1 and PC2 subdomains"/>
    <property type="match status" value="2"/>
</dbReference>
<dbReference type="PRINTS" id="PR00702">
    <property type="entry name" value="ACRIFLAVINRP"/>
</dbReference>
<feature type="transmembrane region" description="Helical" evidence="8">
    <location>
        <begin position="897"/>
        <end position="918"/>
    </location>
</feature>
<dbReference type="GO" id="GO:0008324">
    <property type="term" value="F:monoatomic cation transmembrane transporter activity"/>
    <property type="evidence" value="ECO:0007669"/>
    <property type="project" value="InterPro"/>
</dbReference>
<feature type="transmembrane region" description="Helical" evidence="8">
    <location>
        <begin position="873"/>
        <end position="890"/>
    </location>
</feature>
<evidence type="ECO:0000256" key="4">
    <source>
        <dbReference type="ARBA" id="ARBA00022475"/>
    </source>
</evidence>
<evidence type="ECO:0000313" key="10">
    <source>
        <dbReference type="Proteomes" id="UP000321580"/>
    </source>
</evidence>
<keyword evidence="6 8" id="KW-1133">Transmembrane helix</keyword>
<comment type="subcellular location">
    <subcellularLocation>
        <location evidence="1">Cell membrane</location>
        <topology evidence="1">Multi-pass membrane protein</topology>
    </subcellularLocation>
</comment>
<feature type="transmembrane region" description="Helical" evidence="8">
    <location>
        <begin position="1004"/>
        <end position="1029"/>
    </location>
</feature>
<feature type="transmembrane region" description="Helical" evidence="8">
    <location>
        <begin position="924"/>
        <end position="949"/>
    </location>
</feature>
<evidence type="ECO:0000256" key="3">
    <source>
        <dbReference type="ARBA" id="ARBA00022448"/>
    </source>
</evidence>
<dbReference type="InterPro" id="IPR001036">
    <property type="entry name" value="Acrflvin-R"/>
</dbReference>
<evidence type="ECO:0000256" key="6">
    <source>
        <dbReference type="ARBA" id="ARBA00022989"/>
    </source>
</evidence>
<proteinExistence type="inferred from homology"/>
<comment type="similarity">
    <text evidence="2">Belongs to the resistance-nodulation-cell division (RND) (TC 2.A.6) family.</text>
</comment>
<dbReference type="PANTHER" id="PTHR32063">
    <property type="match status" value="1"/>
</dbReference>
<dbReference type="SUPFAM" id="SSF82866">
    <property type="entry name" value="Multidrug efflux transporter AcrB transmembrane domain"/>
    <property type="match status" value="2"/>
</dbReference>
<evidence type="ECO:0000256" key="1">
    <source>
        <dbReference type="ARBA" id="ARBA00004651"/>
    </source>
</evidence>
<organism evidence="9 10">
    <name type="scientific">Phaeodactylibacter luteus</name>
    <dbReference type="NCBI Taxonomy" id="1564516"/>
    <lineage>
        <taxon>Bacteria</taxon>
        <taxon>Pseudomonadati</taxon>
        <taxon>Bacteroidota</taxon>
        <taxon>Saprospiria</taxon>
        <taxon>Saprospirales</taxon>
        <taxon>Haliscomenobacteraceae</taxon>
        <taxon>Phaeodactylibacter</taxon>
    </lineage>
</organism>
<reference evidence="9 10" key="1">
    <citation type="submission" date="2019-08" db="EMBL/GenBank/DDBJ databases">
        <title>Genome of Phaeodactylibacter luteus.</title>
        <authorList>
            <person name="Bowman J.P."/>
        </authorList>
    </citation>
    <scope>NUCLEOTIDE SEQUENCE [LARGE SCALE GENOMIC DNA]</scope>
    <source>
        <strain evidence="9 10">KCTC 42180</strain>
    </source>
</reference>
<feature type="transmembrane region" description="Helical" evidence="8">
    <location>
        <begin position="368"/>
        <end position="389"/>
    </location>
</feature>
<evidence type="ECO:0000256" key="2">
    <source>
        <dbReference type="ARBA" id="ARBA00010942"/>
    </source>
</evidence>
<keyword evidence="7 8" id="KW-0472">Membrane</keyword>
<protein>
    <submittedName>
        <fullName evidence="9">CusA/CzcA family heavy metal efflux RND transporter</fullName>
    </submittedName>
</protein>
<evidence type="ECO:0000256" key="7">
    <source>
        <dbReference type="ARBA" id="ARBA00023136"/>
    </source>
</evidence>
<dbReference type="PANTHER" id="PTHR32063:SF24">
    <property type="entry name" value="CATION EFFLUX SYSTEM (ACRB_ACRD_ACRF FAMILY)"/>
    <property type="match status" value="1"/>
</dbReference>
<accession>A0A5C6RFW2</accession>
<dbReference type="RefSeq" id="WP_147169357.1">
    <property type="nucleotide sequence ID" value="NZ_VOOR01000067.1"/>
</dbReference>
<name>A0A5C6RFW2_9BACT</name>
<dbReference type="SUPFAM" id="SSF82714">
    <property type="entry name" value="Multidrug efflux transporter AcrB TolC docking domain, DN and DC subdomains"/>
    <property type="match status" value="2"/>
</dbReference>
<dbReference type="Gene3D" id="1.20.1640.10">
    <property type="entry name" value="Multidrug efflux transporter AcrB transmembrane domain"/>
    <property type="match status" value="2"/>
</dbReference>
<dbReference type="InterPro" id="IPR027463">
    <property type="entry name" value="AcrB_DN_DC_subdom"/>
</dbReference>
<feature type="transmembrane region" description="Helical" evidence="8">
    <location>
        <begin position="531"/>
        <end position="554"/>
    </location>
</feature>
<feature type="transmembrane region" description="Helical" evidence="8">
    <location>
        <begin position="480"/>
        <end position="503"/>
    </location>
</feature>
<gene>
    <name evidence="9" type="ORF">FRY97_19800</name>
</gene>
<dbReference type="Gene3D" id="3.30.70.1430">
    <property type="entry name" value="Multidrug efflux transporter AcrB pore domain"/>
    <property type="match status" value="2"/>
</dbReference>
<dbReference type="GO" id="GO:0005886">
    <property type="term" value="C:plasma membrane"/>
    <property type="evidence" value="ECO:0007669"/>
    <property type="project" value="UniProtKB-SubCell"/>
</dbReference>
<evidence type="ECO:0000256" key="5">
    <source>
        <dbReference type="ARBA" id="ARBA00022692"/>
    </source>
</evidence>
<dbReference type="Gene3D" id="3.30.70.1440">
    <property type="entry name" value="Multidrug efflux transporter AcrB pore domain"/>
    <property type="match status" value="1"/>
</dbReference>